<evidence type="ECO:0000313" key="2">
    <source>
        <dbReference type="Proteomes" id="UP001186974"/>
    </source>
</evidence>
<keyword evidence="2" id="KW-1185">Reference proteome</keyword>
<dbReference type="Proteomes" id="UP001186974">
    <property type="component" value="Unassembled WGS sequence"/>
</dbReference>
<accession>A0ACC3D6Z7</accession>
<comment type="caution">
    <text evidence="1">The sequence shown here is derived from an EMBL/GenBank/DDBJ whole genome shotgun (WGS) entry which is preliminary data.</text>
</comment>
<gene>
    <name evidence="1" type="ORF">LTS18_003571</name>
</gene>
<protein>
    <submittedName>
        <fullName evidence="1">Uncharacterized protein</fullName>
    </submittedName>
</protein>
<name>A0ACC3D6Z7_9PEZI</name>
<dbReference type="EMBL" id="JAWDJW010007175">
    <property type="protein sequence ID" value="KAK3062679.1"/>
    <property type="molecule type" value="Genomic_DNA"/>
</dbReference>
<sequence length="521" mass="55563">MQISFRRRILTLAIETSCDDTAVAILEKHAVPVPAGPSATLHFNEKITSNNAAYRGVHPIASLESHQANLATLIQKSLAHLPDAVTSTSQIARRPIEVFQDGKATLKTRPDFISVTRGPGMRSNLAVGLDTAKGLSVAWQVPLLAVHHMQAHALTPRLVHTLNPSANNASTQCSQPDFPFLSLLVSGGHTLLLNSTELTKHEILASTTDIAIGDALDKAARHILPPSLLASCQSTMYGALLESFAFPSGSSDYSYSSISSADSALLPPDQYGKRTSKAYHWSFAPPLSSTHGGKKASSMEFCFSGLVSAVERHTSHRYFLSPSSSSSSLSSSDPSGPGSRSSPGKVDRTPRDPNSMTAFPEEERRLMAGEVQRVAFTHLASRILLALQQRQQQPNALVVAGGVASNHYLRHLLSTTLGGRGHADLQILFPPPALCTDNAAMIAWCGVEMWEAGWRSGLGVRPVRKWLLDDDGEWVGQRRGEEVGMGEGEVGGEGEAEGKGEGGGVLAVGGWYNVGAGDVIE</sequence>
<organism evidence="1 2">
    <name type="scientific">Coniosporium uncinatum</name>
    <dbReference type="NCBI Taxonomy" id="93489"/>
    <lineage>
        <taxon>Eukaryota</taxon>
        <taxon>Fungi</taxon>
        <taxon>Dikarya</taxon>
        <taxon>Ascomycota</taxon>
        <taxon>Pezizomycotina</taxon>
        <taxon>Dothideomycetes</taxon>
        <taxon>Dothideomycetes incertae sedis</taxon>
        <taxon>Coniosporium</taxon>
    </lineage>
</organism>
<evidence type="ECO:0000313" key="1">
    <source>
        <dbReference type="EMBL" id="KAK3062679.1"/>
    </source>
</evidence>
<reference evidence="1" key="1">
    <citation type="submission" date="2024-09" db="EMBL/GenBank/DDBJ databases">
        <title>Black Yeasts Isolated from many extreme environments.</title>
        <authorList>
            <person name="Coleine C."/>
            <person name="Stajich J.E."/>
            <person name="Selbmann L."/>
        </authorList>
    </citation>
    <scope>NUCLEOTIDE SEQUENCE</scope>
    <source>
        <strain evidence="1">CCFEE 5737</strain>
    </source>
</reference>
<proteinExistence type="predicted"/>